<evidence type="ECO:0000313" key="1">
    <source>
        <dbReference type="Proteomes" id="UP000095283"/>
    </source>
</evidence>
<dbReference type="Proteomes" id="UP000095283">
    <property type="component" value="Unplaced"/>
</dbReference>
<accession>A0A1I7WLB0</accession>
<dbReference type="WBParaSite" id="Hba_05843">
    <property type="protein sequence ID" value="Hba_05843"/>
    <property type="gene ID" value="Hba_05843"/>
</dbReference>
<organism evidence="1 2">
    <name type="scientific">Heterorhabditis bacteriophora</name>
    <name type="common">Entomopathogenic nematode worm</name>
    <dbReference type="NCBI Taxonomy" id="37862"/>
    <lineage>
        <taxon>Eukaryota</taxon>
        <taxon>Metazoa</taxon>
        <taxon>Ecdysozoa</taxon>
        <taxon>Nematoda</taxon>
        <taxon>Chromadorea</taxon>
        <taxon>Rhabditida</taxon>
        <taxon>Rhabditina</taxon>
        <taxon>Rhabditomorpha</taxon>
        <taxon>Strongyloidea</taxon>
        <taxon>Heterorhabditidae</taxon>
        <taxon>Heterorhabditis</taxon>
    </lineage>
</organism>
<proteinExistence type="predicted"/>
<keyword evidence="1" id="KW-1185">Reference proteome</keyword>
<reference evidence="2" key="1">
    <citation type="submission" date="2016-11" db="UniProtKB">
        <authorList>
            <consortium name="WormBaseParasite"/>
        </authorList>
    </citation>
    <scope>IDENTIFICATION</scope>
</reference>
<name>A0A1I7WLB0_HETBA</name>
<evidence type="ECO:0000313" key="2">
    <source>
        <dbReference type="WBParaSite" id="Hba_05843"/>
    </source>
</evidence>
<dbReference type="AlphaFoldDB" id="A0A1I7WLB0"/>
<protein>
    <submittedName>
        <fullName evidence="2">G_PROTEIN_RECEP_F1_2 domain-containing protein</fullName>
    </submittedName>
</protein>
<sequence>MDMTQLECTIKEKESSSSTSDGSSTILRAYIASVSSQKDRARAYSTIVVANMLSIIIGPEELFYYTKSLVLSLILLFLDDNSMFTLLGLSSRLRAVLSLDIVWTLIILCWVQKIVANLAVVTLQTALEFSLLQYTMTLRITSNKLHRGHISALSELAIVTRF</sequence>